<keyword evidence="1" id="KW-0175">Coiled coil</keyword>
<dbReference type="InterPro" id="IPR003034">
    <property type="entry name" value="SAP_dom"/>
</dbReference>
<sequence length="273" mass="31051">MEKVSGYKVTQLKDILKELNLPTTGMKVELIARLTTVDPETLAETLSIFEAGAMTVDVEDEAAARQGDAAITSVGHGIGERTDRLENRNDIDAQNLIQRELDLLRRENALLQRELRWAERSGSGVATNASRTPAPPVVRIRDISDMLADFNGDKDTWKGQAGILRTTYQLTEDAMKMLLSSRLKGKAQEWYHSTATHLQLSVDELFERMDRIFNQRRTRLELRRSFEKRMWQVGESFSTYLHAKVILANKASIVQEELTDYLINGIPDSRMRD</sequence>
<dbReference type="SUPFAM" id="SSF68906">
    <property type="entry name" value="SAP domain"/>
    <property type="match status" value="1"/>
</dbReference>
<name>A0A026VZC7_OOCBI</name>
<feature type="coiled-coil region" evidence="1">
    <location>
        <begin position="94"/>
        <end position="121"/>
    </location>
</feature>
<keyword evidence="4" id="KW-1185">Reference proteome</keyword>
<accession>A0A026VZC7</accession>
<proteinExistence type="predicted"/>
<dbReference type="Gene3D" id="1.10.720.30">
    <property type="entry name" value="SAP domain"/>
    <property type="match status" value="1"/>
</dbReference>
<organism evidence="3 4">
    <name type="scientific">Ooceraea biroi</name>
    <name type="common">Clonal raider ant</name>
    <name type="synonym">Cerapachys biroi</name>
    <dbReference type="NCBI Taxonomy" id="2015173"/>
    <lineage>
        <taxon>Eukaryota</taxon>
        <taxon>Metazoa</taxon>
        <taxon>Ecdysozoa</taxon>
        <taxon>Arthropoda</taxon>
        <taxon>Hexapoda</taxon>
        <taxon>Insecta</taxon>
        <taxon>Pterygota</taxon>
        <taxon>Neoptera</taxon>
        <taxon>Endopterygota</taxon>
        <taxon>Hymenoptera</taxon>
        <taxon>Apocrita</taxon>
        <taxon>Aculeata</taxon>
        <taxon>Formicoidea</taxon>
        <taxon>Formicidae</taxon>
        <taxon>Dorylinae</taxon>
        <taxon>Ooceraea</taxon>
    </lineage>
</organism>
<evidence type="ECO:0000313" key="4">
    <source>
        <dbReference type="Proteomes" id="UP000053097"/>
    </source>
</evidence>
<dbReference type="AlphaFoldDB" id="A0A026VZC7"/>
<dbReference type="InterPro" id="IPR036361">
    <property type="entry name" value="SAP_dom_sf"/>
</dbReference>
<dbReference type="SMART" id="SM00513">
    <property type="entry name" value="SAP"/>
    <property type="match status" value="1"/>
</dbReference>
<dbReference type="OMA" id="NIAMSVH"/>
<dbReference type="PROSITE" id="PS50800">
    <property type="entry name" value="SAP"/>
    <property type="match status" value="1"/>
</dbReference>
<gene>
    <name evidence="3" type="ORF">X777_12838</name>
</gene>
<dbReference type="EMBL" id="KK107550">
    <property type="protein sequence ID" value="EZA49030.1"/>
    <property type="molecule type" value="Genomic_DNA"/>
</dbReference>
<reference evidence="3 4" key="1">
    <citation type="journal article" date="2014" name="Curr. Biol.">
        <title>The genome of the clonal raider ant Cerapachys biroi.</title>
        <authorList>
            <person name="Oxley P.R."/>
            <person name="Ji L."/>
            <person name="Fetter-Pruneda I."/>
            <person name="McKenzie S.K."/>
            <person name="Li C."/>
            <person name="Hu H."/>
            <person name="Zhang G."/>
            <person name="Kronauer D.J."/>
        </authorList>
    </citation>
    <scope>NUCLEOTIDE SEQUENCE [LARGE SCALE GENOMIC DNA]</scope>
</reference>
<feature type="domain" description="SAP" evidence="2">
    <location>
        <begin position="4"/>
        <end position="38"/>
    </location>
</feature>
<evidence type="ECO:0000259" key="2">
    <source>
        <dbReference type="PROSITE" id="PS50800"/>
    </source>
</evidence>
<evidence type="ECO:0000256" key="1">
    <source>
        <dbReference type="SAM" id="Coils"/>
    </source>
</evidence>
<protein>
    <recommendedName>
        <fullName evidence="2">SAP domain-containing protein</fullName>
    </recommendedName>
</protein>
<evidence type="ECO:0000313" key="3">
    <source>
        <dbReference type="EMBL" id="EZA49030.1"/>
    </source>
</evidence>
<dbReference type="Proteomes" id="UP000053097">
    <property type="component" value="Unassembled WGS sequence"/>
</dbReference>
<dbReference type="Pfam" id="PF02037">
    <property type="entry name" value="SAP"/>
    <property type="match status" value="1"/>
</dbReference>
<dbReference type="OrthoDB" id="7555371at2759"/>